<evidence type="ECO:0000256" key="2">
    <source>
        <dbReference type="ARBA" id="ARBA00007358"/>
    </source>
</evidence>
<accession>A0A927C5G6</accession>
<dbReference type="InterPro" id="IPR018211">
    <property type="entry name" value="ADH_Fe_CS"/>
</dbReference>
<reference evidence="7" key="1">
    <citation type="submission" date="2020-09" db="EMBL/GenBank/DDBJ databases">
        <authorList>
            <person name="Yoon J.-W."/>
        </authorList>
    </citation>
    <scope>NUCLEOTIDE SEQUENCE</scope>
    <source>
        <strain evidence="7">KMU-158</strain>
    </source>
</reference>
<dbReference type="InterPro" id="IPR001670">
    <property type="entry name" value="ADH_Fe/GldA"/>
</dbReference>
<feature type="non-terminal residue" evidence="7">
    <location>
        <position position="1"/>
    </location>
</feature>
<feature type="domain" description="Fe-containing alcohol dehydrogenase-like C-terminal" evidence="6">
    <location>
        <begin position="138"/>
        <end position="308"/>
    </location>
</feature>
<organism evidence="7 8">
    <name type="scientific">Spongiibacter pelagi</name>
    <dbReference type="NCBI Taxonomy" id="2760804"/>
    <lineage>
        <taxon>Bacteria</taxon>
        <taxon>Pseudomonadati</taxon>
        <taxon>Pseudomonadota</taxon>
        <taxon>Gammaproteobacteria</taxon>
        <taxon>Cellvibrionales</taxon>
        <taxon>Spongiibacteraceae</taxon>
        <taxon>Spongiibacter</taxon>
    </lineage>
</organism>
<keyword evidence="8" id="KW-1185">Reference proteome</keyword>
<dbReference type="CDD" id="cd14863">
    <property type="entry name" value="Fe-ADH-like"/>
    <property type="match status" value="1"/>
</dbReference>
<dbReference type="RefSeq" id="WP_190766916.1">
    <property type="nucleotide sequence ID" value="NZ_JACXLD010000021.1"/>
</dbReference>
<comment type="cofactor">
    <cofactor evidence="1">
        <name>Fe cation</name>
        <dbReference type="ChEBI" id="CHEBI:24875"/>
    </cofactor>
</comment>
<protein>
    <submittedName>
        <fullName evidence="7">Iron-containing alcohol dehydrogenase</fullName>
    </submittedName>
</protein>
<dbReference type="PANTHER" id="PTHR11496:SF102">
    <property type="entry name" value="ALCOHOL DEHYDROGENASE 4"/>
    <property type="match status" value="1"/>
</dbReference>
<sequence length="332" mass="35008">VRLAGVFTDTAPDAESGCIDDCLAMARATGADGLLAVGGGSVLDSVKLVKLAMYSKVDSVSQLLKSPVKMMQWPEVEHMGVPHISVPTTAGTGAEVTNGAVIYNKGLGIKHLIVSHYLESDIAVLDAHMTTGLPPMLTAATGMDALTHAIETMGHPNTGHFTLAHAETSAKIIMQNLPKVVADGSDLLARQAMLNASAMACNSVVNDFGPSPVHNFAHAFGAVCHIHHGEANGVLLPIVMEEFADFYVPVADRLKGVFGVEGEGRAAVLACAARISALLEEMGHPRDFTRHDIPLSKMPDIVLAIAHDPIAAFLPLPMDLIETVCSRVCNWS</sequence>
<dbReference type="InterPro" id="IPR039697">
    <property type="entry name" value="Alcohol_dehydrogenase_Fe"/>
</dbReference>
<evidence type="ECO:0000256" key="1">
    <source>
        <dbReference type="ARBA" id="ARBA00001962"/>
    </source>
</evidence>
<dbReference type="EMBL" id="JACXLD010000021">
    <property type="protein sequence ID" value="MBD2860277.1"/>
    <property type="molecule type" value="Genomic_DNA"/>
</dbReference>
<comment type="caution">
    <text evidence="7">The sequence shown here is derived from an EMBL/GenBank/DDBJ whole genome shotgun (WGS) entry which is preliminary data.</text>
</comment>
<keyword evidence="4" id="KW-0520">NAD</keyword>
<dbReference type="Pfam" id="PF00465">
    <property type="entry name" value="Fe-ADH"/>
    <property type="match status" value="1"/>
</dbReference>
<dbReference type="SUPFAM" id="SSF56796">
    <property type="entry name" value="Dehydroquinate synthase-like"/>
    <property type="match status" value="1"/>
</dbReference>
<dbReference type="Pfam" id="PF25137">
    <property type="entry name" value="ADH_Fe_C"/>
    <property type="match status" value="1"/>
</dbReference>
<evidence type="ECO:0000313" key="8">
    <source>
        <dbReference type="Proteomes" id="UP000610558"/>
    </source>
</evidence>
<keyword evidence="3" id="KW-0560">Oxidoreductase</keyword>
<dbReference type="AlphaFoldDB" id="A0A927C5G6"/>
<name>A0A927C5G6_9GAMM</name>
<gene>
    <name evidence="7" type="ORF">IB286_14870</name>
</gene>
<dbReference type="GO" id="GO:0046872">
    <property type="term" value="F:metal ion binding"/>
    <property type="evidence" value="ECO:0007669"/>
    <property type="project" value="InterPro"/>
</dbReference>
<proteinExistence type="inferred from homology"/>
<evidence type="ECO:0000259" key="6">
    <source>
        <dbReference type="Pfam" id="PF25137"/>
    </source>
</evidence>
<dbReference type="Gene3D" id="3.40.50.1970">
    <property type="match status" value="1"/>
</dbReference>
<dbReference type="GO" id="GO:0004022">
    <property type="term" value="F:alcohol dehydrogenase (NAD+) activity"/>
    <property type="evidence" value="ECO:0007669"/>
    <property type="project" value="TreeGrafter"/>
</dbReference>
<dbReference type="InterPro" id="IPR056798">
    <property type="entry name" value="ADH_Fe_C"/>
</dbReference>
<dbReference type="Gene3D" id="1.20.1090.10">
    <property type="entry name" value="Dehydroquinate synthase-like - alpha domain"/>
    <property type="match status" value="1"/>
</dbReference>
<dbReference type="PROSITE" id="PS00913">
    <property type="entry name" value="ADH_IRON_1"/>
    <property type="match status" value="1"/>
</dbReference>
<feature type="domain" description="Alcohol dehydrogenase iron-type/glycerol dehydrogenase GldA" evidence="5">
    <location>
        <begin position="6"/>
        <end position="126"/>
    </location>
</feature>
<dbReference type="Proteomes" id="UP000610558">
    <property type="component" value="Unassembled WGS sequence"/>
</dbReference>
<evidence type="ECO:0000313" key="7">
    <source>
        <dbReference type="EMBL" id="MBD2860277.1"/>
    </source>
</evidence>
<evidence type="ECO:0000259" key="5">
    <source>
        <dbReference type="Pfam" id="PF00465"/>
    </source>
</evidence>
<dbReference type="PANTHER" id="PTHR11496">
    <property type="entry name" value="ALCOHOL DEHYDROGENASE"/>
    <property type="match status" value="1"/>
</dbReference>
<evidence type="ECO:0000256" key="3">
    <source>
        <dbReference type="ARBA" id="ARBA00023002"/>
    </source>
</evidence>
<comment type="similarity">
    <text evidence="2">Belongs to the iron-containing alcohol dehydrogenase family.</text>
</comment>
<evidence type="ECO:0000256" key="4">
    <source>
        <dbReference type="ARBA" id="ARBA00023027"/>
    </source>
</evidence>